<gene>
    <name evidence="2" type="ORF">FisN_6Hh186</name>
</gene>
<dbReference type="EMBL" id="BDSP01000217">
    <property type="protein sequence ID" value="GAX24865.1"/>
    <property type="molecule type" value="Genomic_DNA"/>
</dbReference>
<protein>
    <recommendedName>
        <fullName evidence="4">R3H-associated N-terminal domain-containing protein</fullName>
    </recommendedName>
</protein>
<comment type="caution">
    <text evidence="2">The sequence shown here is derived from an EMBL/GenBank/DDBJ whole genome shotgun (WGS) entry which is preliminary data.</text>
</comment>
<organism evidence="2 3">
    <name type="scientific">Fistulifera solaris</name>
    <name type="common">Oleaginous diatom</name>
    <dbReference type="NCBI Taxonomy" id="1519565"/>
    <lineage>
        <taxon>Eukaryota</taxon>
        <taxon>Sar</taxon>
        <taxon>Stramenopiles</taxon>
        <taxon>Ochrophyta</taxon>
        <taxon>Bacillariophyta</taxon>
        <taxon>Bacillariophyceae</taxon>
        <taxon>Bacillariophycidae</taxon>
        <taxon>Naviculales</taxon>
        <taxon>Naviculaceae</taxon>
        <taxon>Fistulifera</taxon>
    </lineage>
</organism>
<evidence type="ECO:0008006" key="4">
    <source>
        <dbReference type="Google" id="ProtNLM"/>
    </source>
</evidence>
<dbReference type="InParanoid" id="A0A1Z5KFG4"/>
<reference evidence="2 3" key="1">
    <citation type="journal article" date="2015" name="Plant Cell">
        <title>Oil accumulation by the oleaginous diatom Fistulifera solaris as revealed by the genome and transcriptome.</title>
        <authorList>
            <person name="Tanaka T."/>
            <person name="Maeda Y."/>
            <person name="Veluchamy A."/>
            <person name="Tanaka M."/>
            <person name="Abida H."/>
            <person name="Marechal E."/>
            <person name="Bowler C."/>
            <person name="Muto M."/>
            <person name="Sunaga Y."/>
            <person name="Tanaka M."/>
            <person name="Yoshino T."/>
            <person name="Taniguchi T."/>
            <person name="Fukuda Y."/>
            <person name="Nemoto M."/>
            <person name="Matsumoto M."/>
            <person name="Wong P.S."/>
            <person name="Aburatani S."/>
            <person name="Fujibuchi W."/>
        </authorList>
    </citation>
    <scope>NUCLEOTIDE SEQUENCE [LARGE SCALE GENOMIC DNA]</scope>
    <source>
        <strain evidence="2 3">JPCC DA0580</strain>
    </source>
</reference>
<dbReference type="Proteomes" id="UP000198406">
    <property type="component" value="Unassembled WGS sequence"/>
</dbReference>
<evidence type="ECO:0000313" key="2">
    <source>
        <dbReference type="EMBL" id="GAX24865.1"/>
    </source>
</evidence>
<feature type="region of interest" description="Disordered" evidence="1">
    <location>
        <begin position="23"/>
        <end position="121"/>
    </location>
</feature>
<proteinExistence type="predicted"/>
<keyword evidence="3" id="KW-1185">Reference proteome</keyword>
<accession>A0A1Z5KFG4</accession>
<sequence>MTNGDNIEGLSRFMGGLTVDTLRRSSPLHPSRTLRISEAEASTTVAALDTSRRPRSNPRVRTPMRYESPLNPDEFRRHRPEDDEERMGLSAGRPVGAMENRLQIPEERPAKSRKQGPSHRKIRRWNNDKFHRIAHELKGTKAADVLMQGEAEHRYRTILDPDLQQSKQMTRFLQDKTLQGLRDRFFEGEFATMRTPHKVHPTPDDSPEQWMKRIDSRLRPVIIKACTNSYPATCVVKVMEEFLVQLYYDTPSQPLPLHWWHDLLVKAPELADMNGKRVVEFSFPVDSSQGGFHRLLLHAVAQFHGLHVVSRLIPNQARFLSVSGYIDSEGPAFSLLDHLERGNDPS</sequence>
<name>A0A1Z5KFG4_FISSO</name>
<feature type="compositionally biased region" description="Basic residues" evidence="1">
    <location>
        <begin position="111"/>
        <end position="121"/>
    </location>
</feature>
<evidence type="ECO:0000256" key="1">
    <source>
        <dbReference type="SAM" id="MobiDB-lite"/>
    </source>
</evidence>
<dbReference type="AlphaFoldDB" id="A0A1Z5KFG4"/>
<evidence type="ECO:0000313" key="3">
    <source>
        <dbReference type="Proteomes" id="UP000198406"/>
    </source>
</evidence>
<dbReference type="OrthoDB" id="47368at2759"/>